<dbReference type="PANTHER" id="PTHR44757:SF2">
    <property type="entry name" value="BIOFILM ARCHITECTURE MAINTENANCE PROTEIN MBAA"/>
    <property type="match status" value="1"/>
</dbReference>
<dbReference type="CDD" id="cd01948">
    <property type="entry name" value="EAL"/>
    <property type="match status" value="1"/>
</dbReference>
<comment type="caution">
    <text evidence="5">The sequence shown here is derived from an EMBL/GenBank/DDBJ whole genome shotgun (WGS) entry which is preliminary data.</text>
</comment>
<feature type="transmembrane region" description="Helical" evidence="1">
    <location>
        <begin position="214"/>
        <end position="236"/>
    </location>
</feature>
<feature type="domain" description="GGDEF" evidence="3">
    <location>
        <begin position="282"/>
        <end position="415"/>
    </location>
</feature>
<dbReference type="PROSITE" id="PS50887">
    <property type="entry name" value="GGDEF"/>
    <property type="match status" value="1"/>
</dbReference>
<evidence type="ECO:0000259" key="2">
    <source>
        <dbReference type="PROSITE" id="PS50883"/>
    </source>
</evidence>
<dbReference type="Gene3D" id="3.20.20.450">
    <property type="entry name" value="EAL domain"/>
    <property type="match status" value="1"/>
</dbReference>
<protein>
    <submittedName>
        <fullName evidence="5">Diguanylate cyclase</fullName>
    </submittedName>
</protein>
<dbReference type="CDD" id="cd01949">
    <property type="entry name" value="GGDEF"/>
    <property type="match status" value="1"/>
</dbReference>
<keyword evidence="1" id="KW-0472">Membrane</keyword>
<feature type="transmembrane region" description="Helical" evidence="1">
    <location>
        <begin position="12"/>
        <end position="35"/>
    </location>
</feature>
<gene>
    <name evidence="5" type="ORF">ADU59_22655</name>
</gene>
<feature type="domain" description="MHYT" evidence="4">
    <location>
        <begin position="12"/>
        <end position="199"/>
    </location>
</feature>
<evidence type="ECO:0000259" key="3">
    <source>
        <dbReference type="PROSITE" id="PS50887"/>
    </source>
</evidence>
<keyword evidence="1" id="KW-0812">Transmembrane</keyword>
<evidence type="ECO:0000313" key="6">
    <source>
        <dbReference type="Proteomes" id="UP000093111"/>
    </source>
</evidence>
<dbReference type="Proteomes" id="UP000093111">
    <property type="component" value="Unassembled WGS sequence"/>
</dbReference>
<dbReference type="Pfam" id="PF00990">
    <property type="entry name" value="GGDEF"/>
    <property type="match status" value="1"/>
</dbReference>
<feature type="transmembrane region" description="Helical" evidence="1">
    <location>
        <begin position="110"/>
        <end position="134"/>
    </location>
</feature>
<dbReference type="NCBIfam" id="TIGR00254">
    <property type="entry name" value="GGDEF"/>
    <property type="match status" value="1"/>
</dbReference>
<feature type="transmembrane region" description="Helical" evidence="1">
    <location>
        <begin position="47"/>
        <end position="72"/>
    </location>
</feature>
<feature type="transmembrane region" description="Helical" evidence="1">
    <location>
        <begin position="175"/>
        <end position="199"/>
    </location>
</feature>
<dbReference type="Pfam" id="PF03707">
    <property type="entry name" value="MHYT"/>
    <property type="match status" value="2"/>
</dbReference>
<dbReference type="InterPro" id="IPR043128">
    <property type="entry name" value="Rev_trsase/Diguanyl_cyclase"/>
</dbReference>
<proteinExistence type="predicted"/>
<keyword evidence="6" id="KW-1185">Reference proteome</keyword>
<dbReference type="InterPro" id="IPR005330">
    <property type="entry name" value="MHYT_dom"/>
</dbReference>
<name>A0A1C7NW62_9HYPH</name>
<dbReference type="InterPro" id="IPR035919">
    <property type="entry name" value="EAL_sf"/>
</dbReference>
<sequence>MLKVLSCVAMDHSYGLLALATFVCIFGSILTVRLYARVQRSLGMQKLSWLVMTGVVGGSTIWMTHFIAMLSFNAPLAHAYEPTLTMASLAAAIGITTLGFLITATGKPGILVDLGGAVVGAGIAIMHYMGMAGYEIAGRIEWDPGYYAASVFLGIGFGAVAMSRIARPVTRYCQYIGILTLILAITTMHFTGMSAITIIPDPLIVPSADVIPDSLLTVVVAIVGVMLVLGASTYAIDLHSTRGAAERFRHLSLHDPLTGLPNRVALGEHLQAVIDGEKVDMAGIAVLSFDLDRFKDVNDVHGHAAGDAVLRAISERMSQALGEGEFVARMGGDEFVALTRNLSTENEASAFASRLIAAIVRPVEWKGKSLLVGTSVGISLYPGDARTPEELLAQADLAMYRAKVVGSNAVRHYEPAMDDAARDRSALAMDMRQGIERNEFELYYQYQNNSLTRDIIGFEVLLRWHHPLRGMVPPAEFIPIADRNGFIHELGDWVLRTACQQAACWKIPFKIAVNVAPGQLANANLAARVHEILLETGLQPSRLELEITESGIIADQQNALRVIRQLKQLGVKIAMDDYGTGYSSLTTLQNFPFDKIKIDRAFIDGVTTNRQSAAIVRSTIILADSLGIPVLAEGVEREEHMQFLLSEGCPQVQGYLFGRPMPLSEISHVVNAEIADQPAVQADDRSEPEIMPMRVAVR</sequence>
<dbReference type="PROSITE" id="PS50924">
    <property type="entry name" value="MHYT"/>
    <property type="match status" value="1"/>
</dbReference>
<dbReference type="SMART" id="SM00267">
    <property type="entry name" value="GGDEF"/>
    <property type="match status" value="1"/>
</dbReference>
<dbReference type="GO" id="GO:0016020">
    <property type="term" value="C:membrane"/>
    <property type="evidence" value="ECO:0007669"/>
    <property type="project" value="UniProtKB-UniRule"/>
</dbReference>
<dbReference type="PANTHER" id="PTHR44757">
    <property type="entry name" value="DIGUANYLATE CYCLASE DGCP"/>
    <property type="match status" value="1"/>
</dbReference>
<keyword evidence="1" id="KW-1133">Transmembrane helix</keyword>
<organism evidence="5 6">
    <name type="scientific">Pararhizobium polonicum</name>
    <dbReference type="NCBI Taxonomy" id="1612624"/>
    <lineage>
        <taxon>Bacteria</taxon>
        <taxon>Pseudomonadati</taxon>
        <taxon>Pseudomonadota</taxon>
        <taxon>Alphaproteobacteria</taxon>
        <taxon>Hyphomicrobiales</taxon>
        <taxon>Rhizobiaceae</taxon>
        <taxon>Rhizobium/Agrobacterium group</taxon>
        <taxon>Pararhizobium</taxon>
    </lineage>
</organism>
<dbReference type="Gene3D" id="3.30.70.270">
    <property type="match status" value="1"/>
</dbReference>
<dbReference type="AlphaFoldDB" id="A0A1C7NW62"/>
<dbReference type="SUPFAM" id="SSF55073">
    <property type="entry name" value="Nucleotide cyclase"/>
    <property type="match status" value="1"/>
</dbReference>
<dbReference type="Pfam" id="PF00563">
    <property type="entry name" value="EAL"/>
    <property type="match status" value="1"/>
</dbReference>
<dbReference type="OrthoDB" id="9814202at2"/>
<dbReference type="RefSeq" id="WP_068956799.1">
    <property type="nucleotide sequence ID" value="NZ_LGLV01000015.1"/>
</dbReference>
<accession>A0A1C7NW62</accession>
<dbReference type="InterPro" id="IPR000160">
    <property type="entry name" value="GGDEF_dom"/>
</dbReference>
<reference evidence="5 6" key="1">
    <citation type="journal article" date="2016" name="Syst. Appl. Microbiol.">
        <title>Pararhizobium polonicum sp. nov. isolated from tumors on stone fruit rootstocks.</title>
        <authorList>
            <person name="Pulawska J."/>
            <person name="Kuzmanovic N."/>
            <person name="Willems A."/>
            <person name="Pothier J.F."/>
        </authorList>
    </citation>
    <scope>NUCLEOTIDE SEQUENCE [LARGE SCALE GENOMIC DNA]</scope>
    <source>
        <strain evidence="5 6">F5.1</strain>
    </source>
</reference>
<dbReference type="EMBL" id="LGLV01000015">
    <property type="protein sequence ID" value="OBZ93261.1"/>
    <property type="molecule type" value="Genomic_DNA"/>
</dbReference>
<feature type="domain" description="EAL" evidence="2">
    <location>
        <begin position="424"/>
        <end position="674"/>
    </location>
</feature>
<dbReference type="SMART" id="SM00052">
    <property type="entry name" value="EAL"/>
    <property type="match status" value="1"/>
</dbReference>
<evidence type="ECO:0000313" key="5">
    <source>
        <dbReference type="EMBL" id="OBZ93261.1"/>
    </source>
</evidence>
<evidence type="ECO:0000259" key="4">
    <source>
        <dbReference type="PROSITE" id="PS50924"/>
    </source>
</evidence>
<dbReference type="PROSITE" id="PS50883">
    <property type="entry name" value="EAL"/>
    <property type="match status" value="1"/>
</dbReference>
<dbReference type="PATRIC" id="fig|1612624.7.peg.2203"/>
<evidence type="ECO:0000256" key="1">
    <source>
        <dbReference type="PROSITE-ProRule" id="PRU00244"/>
    </source>
</evidence>
<feature type="transmembrane region" description="Helical" evidence="1">
    <location>
        <begin position="84"/>
        <end position="103"/>
    </location>
</feature>
<dbReference type="InterPro" id="IPR029787">
    <property type="entry name" value="Nucleotide_cyclase"/>
</dbReference>
<dbReference type="STRING" id="1612624.ADU59_22655"/>
<feature type="transmembrane region" description="Helical" evidence="1">
    <location>
        <begin position="146"/>
        <end position="163"/>
    </location>
</feature>
<dbReference type="InterPro" id="IPR001633">
    <property type="entry name" value="EAL_dom"/>
</dbReference>
<dbReference type="SUPFAM" id="SSF141868">
    <property type="entry name" value="EAL domain-like"/>
    <property type="match status" value="1"/>
</dbReference>
<dbReference type="InterPro" id="IPR052155">
    <property type="entry name" value="Biofilm_reg_signaling"/>
</dbReference>